<evidence type="ECO:0000256" key="2">
    <source>
        <dbReference type="ARBA" id="ARBA00022679"/>
    </source>
</evidence>
<evidence type="ECO:0000313" key="5">
    <source>
        <dbReference type="EMBL" id="MFC3053376.1"/>
    </source>
</evidence>
<dbReference type="Pfam" id="PF08032">
    <property type="entry name" value="SpoU_sub_bind"/>
    <property type="match status" value="1"/>
</dbReference>
<gene>
    <name evidence="5" type="primary">rlmB</name>
    <name evidence="5" type="ORF">ACFOKA_15865</name>
</gene>
<dbReference type="InterPro" id="IPR001537">
    <property type="entry name" value="SpoU_MeTrfase"/>
</dbReference>
<accession>A0ABV7D8B9</accession>
<dbReference type="Gene3D" id="3.40.1280.10">
    <property type="match status" value="1"/>
</dbReference>
<feature type="region of interest" description="Disordered" evidence="3">
    <location>
        <begin position="1"/>
        <end position="48"/>
    </location>
</feature>
<dbReference type="CDD" id="cd18103">
    <property type="entry name" value="SpoU-like_RlmB"/>
    <property type="match status" value="1"/>
</dbReference>
<evidence type="ECO:0000256" key="1">
    <source>
        <dbReference type="ARBA" id="ARBA00022603"/>
    </source>
</evidence>
<reference evidence="6" key="1">
    <citation type="journal article" date="2019" name="Int. J. Syst. Evol. Microbiol.">
        <title>The Global Catalogue of Microorganisms (GCM) 10K type strain sequencing project: providing services to taxonomists for standard genome sequencing and annotation.</title>
        <authorList>
            <consortium name="The Broad Institute Genomics Platform"/>
            <consortium name="The Broad Institute Genome Sequencing Center for Infectious Disease"/>
            <person name="Wu L."/>
            <person name="Ma J."/>
        </authorList>
    </citation>
    <scope>NUCLEOTIDE SEQUENCE [LARGE SCALE GENOMIC DNA]</scope>
    <source>
        <strain evidence="6">KCTC 62164</strain>
    </source>
</reference>
<keyword evidence="2" id="KW-0808">Transferase</keyword>
<feature type="compositionally biased region" description="Polar residues" evidence="3">
    <location>
        <begin position="1"/>
        <end position="10"/>
    </location>
</feature>
<evidence type="ECO:0000259" key="4">
    <source>
        <dbReference type="SMART" id="SM00967"/>
    </source>
</evidence>
<name>A0ABV7D8B9_9PROT</name>
<dbReference type="SUPFAM" id="SSF55315">
    <property type="entry name" value="L30e-like"/>
    <property type="match status" value="1"/>
</dbReference>
<dbReference type="InterPro" id="IPR029064">
    <property type="entry name" value="Ribosomal_eL30-like_sf"/>
</dbReference>
<keyword evidence="6" id="KW-1185">Reference proteome</keyword>
<dbReference type="PANTHER" id="PTHR46429:SF1">
    <property type="entry name" value="23S RRNA (GUANOSINE-2'-O-)-METHYLTRANSFERASE RLMB"/>
    <property type="match status" value="1"/>
</dbReference>
<sequence>MNARKNNNTRTHGRKADDRSASKAFTGKPASEKKHYSKGPRDSAPQIRLRSPDGYFLFGRNSVYAALQNPRRECVQLIGTSKALAEISLPTNRQKIYTTPTEPSALDTCVPPGAPHQGIILEVRPLPGIPLDTLAPVDGQKNIILMLDQVTDPQNVGACIRSAVAFGARAVITQDRNSPSETGALARATAGAIETVHWAQATNLSQALDELKDLGYWHVGLDGNTKTSIRALNMGDNIVIVMGSEGTGLRPLVRKNCDAIACIPMTDAVESLNVSAAAAIALYELSKT</sequence>
<dbReference type="InterPro" id="IPR013123">
    <property type="entry name" value="SpoU_subst-bd"/>
</dbReference>
<dbReference type="SMART" id="SM00967">
    <property type="entry name" value="SpoU_sub_bind"/>
    <property type="match status" value="1"/>
</dbReference>
<dbReference type="InterPro" id="IPR004441">
    <property type="entry name" value="rRNA_MeTrfase_TrmH"/>
</dbReference>
<comment type="caution">
    <text evidence="5">The sequence shown here is derived from an EMBL/GenBank/DDBJ whole genome shotgun (WGS) entry which is preliminary data.</text>
</comment>
<organism evidence="5 6">
    <name type="scientific">Kordiimonas pumila</name>
    <dbReference type="NCBI Taxonomy" id="2161677"/>
    <lineage>
        <taxon>Bacteria</taxon>
        <taxon>Pseudomonadati</taxon>
        <taxon>Pseudomonadota</taxon>
        <taxon>Alphaproteobacteria</taxon>
        <taxon>Kordiimonadales</taxon>
        <taxon>Kordiimonadaceae</taxon>
        <taxon>Kordiimonas</taxon>
    </lineage>
</organism>
<proteinExistence type="predicted"/>
<dbReference type="Pfam" id="PF00588">
    <property type="entry name" value="SpoU_methylase"/>
    <property type="match status" value="1"/>
</dbReference>
<dbReference type="PANTHER" id="PTHR46429">
    <property type="entry name" value="23S RRNA (GUANOSINE-2'-O-)-METHYLTRANSFERASE RLMB"/>
    <property type="match status" value="1"/>
</dbReference>
<keyword evidence="1" id="KW-0489">Methyltransferase</keyword>
<dbReference type="InterPro" id="IPR029028">
    <property type="entry name" value="Alpha/beta_knot_MTases"/>
</dbReference>
<dbReference type="Gene3D" id="3.30.1330.30">
    <property type="match status" value="1"/>
</dbReference>
<dbReference type="SUPFAM" id="SSF75217">
    <property type="entry name" value="alpha/beta knot"/>
    <property type="match status" value="1"/>
</dbReference>
<evidence type="ECO:0000313" key="6">
    <source>
        <dbReference type="Proteomes" id="UP001595444"/>
    </source>
</evidence>
<feature type="domain" description="RNA 2-O ribose methyltransferase substrate binding" evidence="4">
    <location>
        <begin position="56"/>
        <end position="129"/>
    </location>
</feature>
<dbReference type="RefSeq" id="WP_194215667.1">
    <property type="nucleotide sequence ID" value="NZ_CP061205.1"/>
</dbReference>
<dbReference type="EMBL" id="JBHRSL010000027">
    <property type="protein sequence ID" value="MFC3053376.1"/>
    <property type="molecule type" value="Genomic_DNA"/>
</dbReference>
<dbReference type="InterPro" id="IPR029026">
    <property type="entry name" value="tRNA_m1G_MTases_N"/>
</dbReference>
<dbReference type="NCBIfam" id="TIGR00186">
    <property type="entry name" value="rRNA_methyl_3"/>
    <property type="match status" value="1"/>
</dbReference>
<protein>
    <submittedName>
        <fullName evidence="5">23S rRNA (Guanosine(2251)-2'-O)-methyltransferase RlmB</fullName>
    </submittedName>
</protein>
<evidence type="ECO:0000256" key="3">
    <source>
        <dbReference type="SAM" id="MobiDB-lite"/>
    </source>
</evidence>
<dbReference type="Proteomes" id="UP001595444">
    <property type="component" value="Unassembled WGS sequence"/>
</dbReference>